<evidence type="ECO:0000256" key="1">
    <source>
        <dbReference type="SAM" id="MobiDB-lite"/>
    </source>
</evidence>
<dbReference type="EMBL" id="MCFD01000005">
    <property type="protein sequence ID" value="ORX70516.1"/>
    <property type="molecule type" value="Genomic_DNA"/>
</dbReference>
<feature type="transmembrane region" description="Helical" evidence="2">
    <location>
        <begin position="259"/>
        <end position="280"/>
    </location>
</feature>
<feature type="region of interest" description="Disordered" evidence="1">
    <location>
        <begin position="1"/>
        <end position="76"/>
    </location>
</feature>
<keyword evidence="2" id="KW-0812">Transmembrane</keyword>
<reference evidence="3 4" key="1">
    <citation type="submission" date="2016-07" db="EMBL/GenBank/DDBJ databases">
        <title>Pervasive Adenine N6-methylation of Active Genes in Fungi.</title>
        <authorList>
            <consortium name="DOE Joint Genome Institute"/>
            <person name="Mondo S.J."/>
            <person name="Dannebaum R.O."/>
            <person name="Kuo R.C."/>
            <person name="Labutti K."/>
            <person name="Haridas S."/>
            <person name="Kuo A."/>
            <person name="Salamov A."/>
            <person name="Ahrendt S.R."/>
            <person name="Lipzen A."/>
            <person name="Sullivan W."/>
            <person name="Andreopoulos W.B."/>
            <person name="Clum A."/>
            <person name="Lindquist E."/>
            <person name="Daum C."/>
            <person name="Ramamoorthy G.K."/>
            <person name="Gryganskyi A."/>
            <person name="Culley D."/>
            <person name="Magnuson J.K."/>
            <person name="James T.Y."/>
            <person name="O'Malley M.A."/>
            <person name="Stajich J.E."/>
            <person name="Spatafora J.W."/>
            <person name="Visel A."/>
            <person name="Grigoriev I.V."/>
        </authorList>
    </citation>
    <scope>NUCLEOTIDE SEQUENCE [LARGE SCALE GENOMIC DNA]</scope>
    <source>
        <strain evidence="3 4">ATCC 12442</strain>
    </source>
</reference>
<dbReference type="RefSeq" id="XP_040744095.1">
    <property type="nucleotide sequence ID" value="XM_040883359.1"/>
</dbReference>
<keyword evidence="2" id="KW-0472">Membrane</keyword>
<sequence>MACAAGRARRTEALPNSPWNCDDSGTSVTRIRRRDSADVPDSSDARDDARPRTTSSALSTDRPLSADRRRSWPSRPGACSRVMAAVSWSRCSFRSPYGVRPASPDACDTMLCWSASRRLTCRRSTMPASAASSSASPDTGASSACGTPADERESCRSSCCAAARVAGPPPRPSRLYVSSNACRRTAMRSLPPGTPFSSSSRCSCRWCCSESHVVFGDAVDVDWIDARAEMLSPVGGYRNVLRGVAMALSDAVSCVSPCLLMLCVYAASVLCMLVPPLIVLTGGADYVWVSTEVAMVLVGNCRARNRKYGCTPCSGFFRSCYLLLFWGGV</sequence>
<evidence type="ECO:0000313" key="4">
    <source>
        <dbReference type="Proteomes" id="UP000193922"/>
    </source>
</evidence>
<dbReference type="Proteomes" id="UP000193922">
    <property type="component" value="Unassembled WGS sequence"/>
</dbReference>
<dbReference type="GeneID" id="63800007"/>
<organism evidence="3 4">
    <name type="scientific">Linderina pennispora</name>
    <dbReference type="NCBI Taxonomy" id="61395"/>
    <lineage>
        <taxon>Eukaryota</taxon>
        <taxon>Fungi</taxon>
        <taxon>Fungi incertae sedis</taxon>
        <taxon>Zoopagomycota</taxon>
        <taxon>Kickxellomycotina</taxon>
        <taxon>Kickxellomycetes</taxon>
        <taxon>Kickxellales</taxon>
        <taxon>Kickxellaceae</taxon>
        <taxon>Linderina</taxon>
    </lineage>
</organism>
<evidence type="ECO:0000313" key="3">
    <source>
        <dbReference type="EMBL" id="ORX70516.1"/>
    </source>
</evidence>
<gene>
    <name evidence="3" type="ORF">DL89DRAFT_135399</name>
</gene>
<evidence type="ECO:0000256" key="2">
    <source>
        <dbReference type="SAM" id="Phobius"/>
    </source>
</evidence>
<accession>A0A1Y1WB91</accession>
<keyword evidence="2" id="KW-1133">Transmembrane helix</keyword>
<proteinExistence type="predicted"/>
<protein>
    <submittedName>
        <fullName evidence="3">Uncharacterized protein</fullName>
    </submittedName>
</protein>
<keyword evidence="4" id="KW-1185">Reference proteome</keyword>
<name>A0A1Y1WB91_9FUNG</name>
<comment type="caution">
    <text evidence="3">The sequence shown here is derived from an EMBL/GenBank/DDBJ whole genome shotgun (WGS) entry which is preliminary data.</text>
</comment>
<feature type="compositionally biased region" description="Polar residues" evidence="1">
    <location>
        <begin position="17"/>
        <end position="29"/>
    </location>
</feature>
<dbReference type="AlphaFoldDB" id="A0A1Y1WB91"/>